<evidence type="ECO:0000256" key="2">
    <source>
        <dbReference type="ARBA" id="ARBA00022692"/>
    </source>
</evidence>
<evidence type="ECO:0000256" key="1">
    <source>
        <dbReference type="ARBA" id="ARBA00004141"/>
    </source>
</evidence>
<feature type="transmembrane region" description="Helical" evidence="5">
    <location>
        <begin position="561"/>
        <end position="583"/>
    </location>
</feature>
<feature type="transmembrane region" description="Helical" evidence="5">
    <location>
        <begin position="589"/>
        <end position="609"/>
    </location>
</feature>
<dbReference type="Gene3D" id="3.40.1710.10">
    <property type="entry name" value="abc type-2 transporter like domain"/>
    <property type="match status" value="1"/>
</dbReference>
<comment type="subcellular location">
    <subcellularLocation>
        <location evidence="1">Membrane</location>
        <topology evidence="1">Multi-pass membrane protein</topology>
    </subcellularLocation>
</comment>
<feature type="transmembrane region" description="Helical" evidence="5">
    <location>
        <begin position="621"/>
        <end position="640"/>
    </location>
</feature>
<keyword evidence="3 5" id="KW-1133">Transmembrane helix</keyword>
<evidence type="ECO:0000259" key="6">
    <source>
        <dbReference type="Pfam" id="PF12698"/>
    </source>
</evidence>
<dbReference type="PANTHER" id="PTHR43077:SF10">
    <property type="entry name" value="TRANSPORT PERMEASE PROTEIN"/>
    <property type="match status" value="1"/>
</dbReference>
<feature type="domain" description="ABC-2 type transporter transmembrane" evidence="6">
    <location>
        <begin position="356"/>
        <end position="695"/>
    </location>
</feature>
<dbReference type="InterPro" id="IPR017501">
    <property type="entry name" value="Phage_infect_YhgE_C"/>
</dbReference>
<sequence length="719" mass="79417">MKNVFKIFTRDIKKIVTNWVAVIVVCGLIILPSLYAWFNIKSSWDPYGSTSGIKVAIVNEDKGSEFNDKEVNVGKQVIEELSKNHDIGWQFVNKEKADNGVRMGDYFASIIIPDDFSKDLISPTSDKIVKPKLIYTVNESSNAIAPKITDKGVQSLKAQVDDTVSETVNGAIFKALNNAGIEYESSRDKIRDAVYLIYKINDNMPQIEDLINKAYDGTITIDQMLAKIDKIMPQVDNTLKNADDALNKGKSFIEKSKESFNSLSPIIKEDLIFGKDLLNGASEILGNVSEGYDKETLLKVLTNVNNKLTTVDKTLNSVIDMLESINKVGDKDSISNTITRLKNIEGKLSNLISEINKDIGLVNNNNTILQPESIKKLNNKIDSISSEIGNIIGSYDSNIVPGINGALDKLDGMSKDALGLIDSTQKVMPDVKNVLSLLSKGTKLTNKELAKVKKEFPEFKKTFSKMVADIKKIDKKADIDEILKIITGDWKEKTSFLVSPVEIQTNRLFPVPNYGSAMSPFYTTLALWVGGLILVSILTVSVKPFEDGTVPSPREVYFGKYLTFLTIGILQGAVVTLGDIFILKTYVMHPALFVLLGMFISVIFITIIYSTVSVFGNVGKAICIIFLVLQVAASGGTFPVEVMSGFFKGINPFLPFKYAIEGMRGLVGGIVPELMQRDIIILVSVAIIFILIGIFFKKIMNKASANFIKKLRESDIVEH</sequence>
<feature type="domain" description="ABC-2 type transporter transmembrane" evidence="6">
    <location>
        <begin position="23"/>
        <end position="185"/>
    </location>
</feature>
<keyword evidence="2 5" id="KW-0812">Transmembrane</keyword>
<evidence type="ECO:0000313" key="8">
    <source>
        <dbReference type="Proteomes" id="UP001299068"/>
    </source>
</evidence>
<dbReference type="EMBL" id="JAIKTU010000011">
    <property type="protein sequence ID" value="MBY0756576.1"/>
    <property type="molecule type" value="Genomic_DNA"/>
</dbReference>
<gene>
    <name evidence="7" type="ORF">K5V21_14095</name>
</gene>
<dbReference type="PANTHER" id="PTHR43077">
    <property type="entry name" value="TRANSPORT PERMEASE YVFS-RELATED"/>
    <property type="match status" value="1"/>
</dbReference>
<keyword evidence="8" id="KW-1185">Reference proteome</keyword>
<keyword evidence="4 5" id="KW-0472">Membrane</keyword>
<proteinExistence type="predicted"/>
<dbReference type="RefSeq" id="WP_221861812.1">
    <property type="nucleotide sequence ID" value="NZ_JAIKTU010000011.1"/>
</dbReference>
<reference evidence="7 8" key="1">
    <citation type="journal article" date="2021" name="Cell Host Microbe">
        <title>in vivo commensal control of Clostridioides difficile virulence.</title>
        <authorList>
            <person name="Girinathan B.P."/>
            <person name="Dibenedetto N."/>
            <person name="Worley J.N."/>
            <person name="Peltier J."/>
            <person name="Arrieta-Ortiz M.L."/>
            <person name="Rupa Christinal Immanuel S."/>
            <person name="Lavin R."/>
            <person name="Delaney M.L."/>
            <person name="Cummins C."/>
            <person name="Hoffmann M."/>
            <person name="Luo Y."/>
            <person name="Gonzalez-Escalona N."/>
            <person name="Allard M."/>
            <person name="Onderdonk A.B."/>
            <person name="Gerber G.K."/>
            <person name="Sonenshein A.L."/>
            <person name="Baliga N."/>
            <person name="Dupuy B."/>
            <person name="Bry L."/>
        </authorList>
    </citation>
    <scope>NUCLEOTIDE SEQUENCE [LARGE SCALE GENOMIC DNA]</scope>
    <source>
        <strain evidence="7 8">DSM 599</strain>
    </source>
</reference>
<evidence type="ECO:0000256" key="3">
    <source>
        <dbReference type="ARBA" id="ARBA00022989"/>
    </source>
</evidence>
<dbReference type="InterPro" id="IPR013525">
    <property type="entry name" value="ABC2_TM"/>
</dbReference>
<evidence type="ECO:0000313" key="7">
    <source>
        <dbReference type="EMBL" id="MBY0756576.1"/>
    </source>
</evidence>
<accession>A0ABS7L0I6</accession>
<protein>
    <submittedName>
        <fullName evidence="7">YhgE/Pip domain-containing protein</fullName>
    </submittedName>
</protein>
<dbReference type="InterPro" id="IPR017500">
    <property type="entry name" value="Phage_infect_YhgE_N"/>
</dbReference>
<evidence type="ECO:0000256" key="5">
    <source>
        <dbReference type="SAM" id="Phobius"/>
    </source>
</evidence>
<dbReference type="Proteomes" id="UP001299068">
    <property type="component" value="Unassembled WGS sequence"/>
</dbReference>
<dbReference type="NCBIfam" id="TIGR03062">
    <property type="entry name" value="pip_yhgE_Cterm"/>
    <property type="match status" value="1"/>
</dbReference>
<feature type="transmembrane region" description="Helical" evidence="5">
    <location>
        <begin position="521"/>
        <end position="540"/>
    </location>
</feature>
<dbReference type="Pfam" id="PF12698">
    <property type="entry name" value="ABC2_membrane_3"/>
    <property type="match status" value="2"/>
</dbReference>
<dbReference type="InterPro" id="IPR051328">
    <property type="entry name" value="T7SS_ABC-Transporter"/>
</dbReference>
<feature type="transmembrane region" description="Helical" evidence="5">
    <location>
        <begin position="679"/>
        <end position="696"/>
    </location>
</feature>
<organism evidence="7 8">
    <name type="scientific">Clostridium sardiniense</name>
    <name type="common">Clostridium absonum</name>
    <dbReference type="NCBI Taxonomy" id="29369"/>
    <lineage>
        <taxon>Bacteria</taxon>
        <taxon>Bacillati</taxon>
        <taxon>Bacillota</taxon>
        <taxon>Clostridia</taxon>
        <taxon>Eubacteriales</taxon>
        <taxon>Clostridiaceae</taxon>
        <taxon>Clostridium</taxon>
    </lineage>
</organism>
<feature type="transmembrane region" description="Helical" evidence="5">
    <location>
        <begin position="16"/>
        <end position="38"/>
    </location>
</feature>
<dbReference type="NCBIfam" id="TIGR03061">
    <property type="entry name" value="pip_yhgE_Nterm"/>
    <property type="match status" value="1"/>
</dbReference>
<comment type="caution">
    <text evidence="7">The sequence shown here is derived from an EMBL/GenBank/DDBJ whole genome shotgun (WGS) entry which is preliminary data.</text>
</comment>
<evidence type="ECO:0000256" key="4">
    <source>
        <dbReference type="ARBA" id="ARBA00023136"/>
    </source>
</evidence>
<name>A0ABS7L0I6_CLOSR</name>